<evidence type="ECO:0000256" key="1">
    <source>
        <dbReference type="SAM" id="MobiDB-lite"/>
    </source>
</evidence>
<keyword evidence="3" id="KW-1185">Reference proteome</keyword>
<organism evidence="2 3">
    <name type="scientific">Frankia alni (strain DSM 45986 / CECT 9034 / ACN14a)</name>
    <dbReference type="NCBI Taxonomy" id="326424"/>
    <lineage>
        <taxon>Bacteria</taxon>
        <taxon>Bacillati</taxon>
        <taxon>Actinomycetota</taxon>
        <taxon>Actinomycetes</taxon>
        <taxon>Frankiales</taxon>
        <taxon>Frankiaceae</taxon>
        <taxon>Frankia</taxon>
    </lineage>
</organism>
<accession>Q0REP2</accession>
<sequence>MRRGVQNFEYQSSVPQCPRD</sequence>
<dbReference type="KEGG" id="fal:FRAAL5432"/>
<protein>
    <submittedName>
        <fullName evidence="2">Uncharacterized protein</fullName>
    </submittedName>
</protein>
<gene>
    <name evidence="2" type="ordered locus">FRAAL5432</name>
</gene>
<proteinExistence type="predicted"/>
<dbReference type="AlphaFoldDB" id="Q0REP2"/>
<name>Q0REP2_FRAAA</name>
<evidence type="ECO:0000313" key="2">
    <source>
        <dbReference type="EMBL" id="CAJ64065.1"/>
    </source>
</evidence>
<dbReference type="EMBL" id="CT573213">
    <property type="protein sequence ID" value="CAJ64065.1"/>
    <property type="molecule type" value="Genomic_DNA"/>
</dbReference>
<feature type="region of interest" description="Disordered" evidence="1">
    <location>
        <begin position="1"/>
        <end position="20"/>
    </location>
</feature>
<dbReference type="Proteomes" id="UP000000657">
    <property type="component" value="Chromosome"/>
</dbReference>
<feature type="compositionally biased region" description="Polar residues" evidence="1">
    <location>
        <begin position="8"/>
        <end position="20"/>
    </location>
</feature>
<dbReference type="HOGENOM" id="CLU_3428202_0_0_11"/>
<evidence type="ECO:0000313" key="3">
    <source>
        <dbReference type="Proteomes" id="UP000000657"/>
    </source>
</evidence>
<reference evidence="2 3" key="1">
    <citation type="journal article" date="2007" name="Genome Res.">
        <title>Genome characteristics of facultatively symbiotic Frankia sp. strains reflect host range and host plant biogeography.</title>
        <authorList>
            <person name="Normand P."/>
            <person name="Lapierre P."/>
            <person name="Tisa L.S."/>
            <person name="Gogarten J.P."/>
            <person name="Alloisio N."/>
            <person name="Bagnarol E."/>
            <person name="Bassi C.A."/>
            <person name="Berry A.M."/>
            <person name="Bickhart D.M."/>
            <person name="Choisne N."/>
            <person name="Couloux A."/>
            <person name="Cournoyer B."/>
            <person name="Cruveiller S."/>
            <person name="Daubin V."/>
            <person name="Demange N."/>
            <person name="Francino M.P."/>
            <person name="Goltsman E."/>
            <person name="Huang Y."/>
            <person name="Kopp O.R."/>
            <person name="Labarre L."/>
            <person name="Lapidus A."/>
            <person name="Lavire C."/>
            <person name="Marechal J."/>
            <person name="Martinez M."/>
            <person name="Mastronunzio J.E."/>
            <person name="Mullin B.C."/>
            <person name="Niemann J."/>
            <person name="Pujic P."/>
            <person name="Rawnsley T."/>
            <person name="Rouy Z."/>
            <person name="Schenowitz C."/>
            <person name="Sellstedt A."/>
            <person name="Tavares F."/>
            <person name="Tomkins J.P."/>
            <person name="Vallenet D."/>
            <person name="Valverde C."/>
            <person name="Wall L.G."/>
            <person name="Wang Y."/>
            <person name="Medigue C."/>
            <person name="Benson D.R."/>
        </authorList>
    </citation>
    <scope>NUCLEOTIDE SEQUENCE [LARGE SCALE GENOMIC DNA]</scope>
    <source>
        <strain evidence="3">DSM 45986 / CECT 9034 / ACN14a</strain>
    </source>
</reference>